<organism evidence="6">
    <name type="scientific">marine sediment metagenome</name>
    <dbReference type="NCBI Taxonomy" id="412755"/>
    <lineage>
        <taxon>unclassified sequences</taxon>
        <taxon>metagenomes</taxon>
        <taxon>ecological metagenomes</taxon>
    </lineage>
</organism>
<name>A0A1B6NUD2_9ZZZZ</name>
<sequence length="134" mass="15024">MSNLILPLFTHVLLCTVLYALLTIARAPVVWGVGQTKDGSNPFSNIQPKISANLSNQFEWPIFFYIASVLLIAMDKPIDSVQIYLAWVFVIGRVLHSIVQIFTNNIRLRGMVFTINFVAVLAMWALIFIGEIGL</sequence>
<keyword evidence="6" id="KW-0808">Transferase</keyword>
<keyword evidence="4 5" id="KW-0472">Membrane</keyword>
<evidence type="ECO:0000256" key="2">
    <source>
        <dbReference type="ARBA" id="ARBA00022692"/>
    </source>
</evidence>
<dbReference type="Pfam" id="PF01124">
    <property type="entry name" value="MAPEG"/>
    <property type="match status" value="1"/>
</dbReference>
<accession>A0A1B6NUD2</accession>
<dbReference type="AlphaFoldDB" id="A0A1B6NUD2"/>
<reference evidence="6" key="1">
    <citation type="submission" date="2013-11" db="EMBL/GenBank/DDBJ databases">
        <title>Microbial diversity, functional groups and degradation webs in Northern and Southern Mediterranean and Red Sea marine crude oil polluted sites.</title>
        <authorList>
            <person name="Daffonchio D."/>
            <person name="Mapelli F."/>
            <person name="Ferrer M."/>
            <person name="Richter M."/>
            <person name="Cherif A."/>
            <person name="Malkawi H.I."/>
            <person name="Yakimov M.M."/>
            <person name="Abdel-Fattah Y.R."/>
            <person name="Blaghen M."/>
            <person name="Golyshin P.N."/>
            <person name="Kalogerakis N."/>
            <person name="Boon N."/>
            <person name="Magagnini M."/>
            <person name="Fava F."/>
        </authorList>
    </citation>
    <scope>NUCLEOTIDE SEQUENCE</scope>
</reference>
<evidence type="ECO:0000313" key="6">
    <source>
        <dbReference type="EMBL" id="KTF07074.1"/>
    </source>
</evidence>
<comment type="subcellular location">
    <subcellularLocation>
        <location evidence="1">Membrane</location>
    </subcellularLocation>
</comment>
<feature type="transmembrane region" description="Helical" evidence="5">
    <location>
        <begin position="81"/>
        <end position="102"/>
    </location>
</feature>
<feature type="transmembrane region" description="Helical" evidence="5">
    <location>
        <begin position="108"/>
        <end position="129"/>
    </location>
</feature>
<dbReference type="InterPro" id="IPR023352">
    <property type="entry name" value="MAPEG-like_dom_sf"/>
</dbReference>
<dbReference type="GO" id="GO:0004364">
    <property type="term" value="F:glutathione transferase activity"/>
    <property type="evidence" value="ECO:0007669"/>
    <property type="project" value="UniProtKB-EC"/>
</dbReference>
<dbReference type="GO" id="GO:0016020">
    <property type="term" value="C:membrane"/>
    <property type="evidence" value="ECO:0007669"/>
    <property type="project" value="UniProtKB-SubCell"/>
</dbReference>
<evidence type="ECO:0000256" key="5">
    <source>
        <dbReference type="SAM" id="Phobius"/>
    </source>
</evidence>
<dbReference type="SUPFAM" id="SSF161084">
    <property type="entry name" value="MAPEG domain-like"/>
    <property type="match status" value="1"/>
</dbReference>
<dbReference type="Gene3D" id="1.20.120.550">
    <property type="entry name" value="Membrane associated eicosanoid/glutathione metabolism-like domain"/>
    <property type="match status" value="1"/>
</dbReference>
<evidence type="ECO:0000256" key="4">
    <source>
        <dbReference type="ARBA" id="ARBA00023136"/>
    </source>
</evidence>
<keyword evidence="2 5" id="KW-0812">Transmembrane</keyword>
<evidence type="ECO:0000256" key="1">
    <source>
        <dbReference type="ARBA" id="ARBA00004370"/>
    </source>
</evidence>
<comment type="caution">
    <text evidence="6">The sequence shown here is derived from an EMBL/GenBank/DDBJ whole genome shotgun (WGS) entry which is preliminary data.</text>
</comment>
<gene>
    <name evidence="6" type="ORF">MGSAQ_001431</name>
</gene>
<keyword evidence="3 5" id="KW-1133">Transmembrane helix</keyword>
<proteinExistence type="predicted"/>
<evidence type="ECO:0000256" key="3">
    <source>
        <dbReference type="ARBA" id="ARBA00022989"/>
    </source>
</evidence>
<dbReference type="InterPro" id="IPR001129">
    <property type="entry name" value="Membr-assoc_MAPEG"/>
</dbReference>
<dbReference type="EMBL" id="AYSL01000773">
    <property type="protein sequence ID" value="KTF07074.1"/>
    <property type="molecule type" value="Genomic_DNA"/>
</dbReference>
<protein>
    <submittedName>
        <fullName evidence="6">Membrane-associated, eicosanoid and glutathione metabolism (MAPEG)</fullName>
        <ecNumber evidence="6">2.5.1.18</ecNumber>
    </submittedName>
</protein>
<dbReference type="EC" id="2.5.1.18" evidence="6"/>